<dbReference type="Proteomes" id="UP000006851">
    <property type="component" value="Chromosome"/>
</dbReference>
<dbReference type="HOGENOM" id="CLU_007125_1_0_11"/>
<protein>
    <submittedName>
        <fullName evidence="4">Alpha-glucuronidase</fullName>
        <ecNumber evidence="4">3.2.1.139</ecNumber>
    </submittedName>
</protein>
<dbReference type="Gene3D" id="3.20.20.80">
    <property type="entry name" value="Glycosidases"/>
    <property type="match status" value="1"/>
</dbReference>
<dbReference type="InterPro" id="IPR011100">
    <property type="entry name" value="Glyco_hydro_67_cat"/>
</dbReference>
<gene>
    <name evidence="4" type="ordered locus">Corgl_0559</name>
</gene>
<evidence type="ECO:0000259" key="2">
    <source>
        <dbReference type="Pfam" id="PF07477"/>
    </source>
</evidence>
<evidence type="ECO:0000259" key="3">
    <source>
        <dbReference type="Pfam" id="PF07488"/>
    </source>
</evidence>
<dbReference type="PANTHER" id="PTHR39207">
    <property type="entry name" value="ALPHA-GLUCURONIDASE A"/>
    <property type="match status" value="1"/>
</dbReference>
<dbReference type="KEGG" id="cgo:Corgl_0559"/>
<dbReference type="OrthoDB" id="339499at2"/>
<keyword evidence="1 4" id="KW-0378">Hydrolase</keyword>
<dbReference type="EC" id="3.2.1.139" evidence="4"/>
<dbReference type="SUPFAM" id="SSF55545">
    <property type="entry name" value="beta-N-acetylhexosaminidase-like domain"/>
    <property type="match status" value="1"/>
</dbReference>
<dbReference type="Pfam" id="PF07488">
    <property type="entry name" value="Glyco_hydro_67M"/>
    <property type="match status" value="1"/>
</dbReference>
<dbReference type="SUPFAM" id="SSF51445">
    <property type="entry name" value="(Trans)glycosidases"/>
    <property type="match status" value="1"/>
</dbReference>
<evidence type="ECO:0000313" key="4">
    <source>
        <dbReference type="EMBL" id="AEB06673.1"/>
    </source>
</evidence>
<dbReference type="Pfam" id="PF07477">
    <property type="entry name" value="Glyco_hydro_67C"/>
    <property type="match status" value="1"/>
</dbReference>
<evidence type="ECO:0000256" key="1">
    <source>
        <dbReference type="ARBA" id="ARBA00022801"/>
    </source>
</evidence>
<reference evidence="5" key="1">
    <citation type="journal article" date="2013" name="Stand. Genomic Sci.">
        <title>Complete genome sequence of Coriobacterium glomerans type strain (PW2(T)) from the midgut of Pyrrhocoris apterus L. (red soldier bug).</title>
        <authorList>
            <person name="Stackebrandt E."/>
            <person name="Zeytun A."/>
            <person name="Lapidus A."/>
            <person name="Nolan M."/>
            <person name="Lucas S."/>
            <person name="Hammon N."/>
            <person name="Deshpande S."/>
            <person name="Cheng J.F."/>
            <person name="Tapia R."/>
            <person name="Goodwin L.A."/>
            <person name="Pitluck S."/>
            <person name="Liolios K."/>
            <person name="Pagani I."/>
            <person name="Ivanova N."/>
            <person name="Mavromatis K."/>
            <person name="Mikhailova N."/>
            <person name="Huntemann M."/>
            <person name="Pati A."/>
            <person name="Chen A."/>
            <person name="Palaniappan K."/>
            <person name="Chang Y.J."/>
            <person name="Land M."/>
            <person name="Hauser L."/>
            <person name="Rohde M."/>
            <person name="Pukall R."/>
            <person name="Goker M."/>
            <person name="Detter J.C."/>
            <person name="Woyke T."/>
            <person name="Bristow J."/>
            <person name="Eisen J.A."/>
            <person name="Markowitz V."/>
            <person name="Hugenholtz P."/>
            <person name="Kyrpides N.C."/>
            <person name="Klenk H.P."/>
        </authorList>
    </citation>
    <scope>NUCLEOTIDE SEQUENCE</scope>
    <source>
        <strain evidence="5">ATCC 49209 / DSM 20642 / JCM 10262 / PW2</strain>
    </source>
</reference>
<dbReference type="InterPro" id="IPR029018">
    <property type="entry name" value="Hex-like_dom2"/>
</dbReference>
<feature type="domain" description="Glycosyl hydrolase family 67 C-terminal" evidence="2">
    <location>
        <begin position="448"/>
        <end position="671"/>
    </location>
</feature>
<evidence type="ECO:0000313" key="5">
    <source>
        <dbReference type="Proteomes" id="UP000006851"/>
    </source>
</evidence>
<accession>F2NBD7</accession>
<dbReference type="InterPro" id="IPR017853">
    <property type="entry name" value="GH"/>
</dbReference>
<organism evidence="4 5">
    <name type="scientific">Coriobacterium glomerans (strain ATCC 49209 / DSM 20642 / JCM 10262 / PW2)</name>
    <dbReference type="NCBI Taxonomy" id="700015"/>
    <lineage>
        <taxon>Bacteria</taxon>
        <taxon>Bacillati</taxon>
        <taxon>Actinomycetota</taxon>
        <taxon>Coriobacteriia</taxon>
        <taxon>Coriobacteriales</taxon>
        <taxon>Coriobacteriaceae</taxon>
        <taxon>Coriobacterium</taxon>
    </lineage>
</organism>
<dbReference type="GO" id="GO:0046559">
    <property type="term" value="F:alpha-glucuronidase activity"/>
    <property type="evidence" value="ECO:0007669"/>
    <property type="project" value="UniProtKB-EC"/>
</dbReference>
<dbReference type="EMBL" id="CP002628">
    <property type="protein sequence ID" value="AEB06673.1"/>
    <property type="molecule type" value="Genomic_DNA"/>
</dbReference>
<feature type="domain" description="Glycosyl hydrolase family 67 catalytic" evidence="3">
    <location>
        <begin position="105"/>
        <end position="447"/>
    </location>
</feature>
<dbReference type="PANTHER" id="PTHR39207:SF1">
    <property type="entry name" value="ALPHA-GLUCURONIDASE A"/>
    <property type="match status" value="1"/>
</dbReference>
<dbReference type="eggNOG" id="COG3661">
    <property type="taxonomic scope" value="Bacteria"/>
</dbReference>
<dbReference type="Gene3D" id="3.30.379.10">
    <property type="entry name" value="Chitobiase/beta-hexosaminidase domain 2-like"/>
    <property type="match status" value="1"/>
</dbReference>
<dbReference type="GO" id="GO:0033939">
    <property type="term" value="F:xylan alpha-1,2-glucuronosidase activity"/>
    <property type="evidence" value="ECO:0007669"/>
    <property type="project" value="TreeGrafter"/>
</dbReference>
<sequence>MEFDQTWLTSEVVERSIGGKSFYFDDLPEENEVSLRLRSEILGWGRARITSDKEDAEIILRVRPGVLATDESYRLESSEGVISVIGNTSRGILYGFYSMVRRMINHQGLNFESTPSQPIRMIDHWDQIDGTIERGYAGESLFFGQYGKNSNPDRKEFSVRDVVGDPFRRDYQRVEFYARMLSSIGINAVSLNNVNVRGLATFLITDPLLDGVADIAQIFTSFGIKTYLAINWEAPKRIKQIKTSDPLDQEVRDFWKEIARNIYNRIPDFGGFVVKADSEGEPGPYQYKRTHADGANMLAEAVEPYGGHIFWRTFVYNSRQDWRDRSTDRAKASSENFLPLDGQFKENVSLQIKFGPIDFQTSEPLTPLFGGLKRTNQVMEFQITAEYLGHQIDINYIVPQWKKVISFDTKYRDVGDSVASCILKEHAIDPEKTGFTSVGNVGMDYNWTGNKLSQANLYGYGRLSWDNELTPEEILDEWINQTFLSIQPKYRKTIYEIMITSNETYKKYNAPLGIGFMVVPSSHYGVSVNGYEYDRWGTYHFADRNGVGVDRSVATGTGFSGLYSDEVARMYEDPATTPDDVLLFFHHVPYTHVLQSGETVIQHIYNTHFDGYEGVLDYIKKWSTLEGVIDEIDYSNVARRLQLQKQNALEWRDQINTYFYRMSGIADEHNRTIYE</sequence>
<proteinExistence type="predicted"/>
<dbReference type="AlphaFoldDB" id="F2NBD7"/>
<dbReference type="Gene3D" id="3.90.1330.10">
    <property type="entry name" value="Alpha-glucuronidase, C-terminal domain"/>
    <property type="match status" value="1"/>
</dbReference>
<name>F2NBD7_CORGP</name>
<dbReference type="InterPro" id="IPR037054">
    <property type="entry name" value="A-glucoronidase_C_sf"/>
</dbReference>
<dbReference type="GO" id="GO:0005576">
    <property type="term" value="C:extracellular region"/>
    <property type="evidence" value="ECO:0007669"/>
    <property type="project" value="InterPro"/>
</dbReference>
<dbReference type="RefSeq" id="WP_013708416.1">
    <property type="nucleotide sequence ID" value="NC_015389.1"/>
</dbReference>
<dbReference type="GO" id="GO:0045493">
    <property type="term" value="P:xylan catabolic process"/>
    <property type="evidence" value="ECO:0007669"/>
    <property type="project" value="InterPro"/>
</dbReference>
<dbReference type="STRING" id="700015.Corgl_0559"/>
<dbReference type="InterPro" id="IPR011099">
    <property type="entry name" value="Glyco_hydro_67_C"/>
</dbReference>
<keyword evidence="4" id="KW-0326">Glycosidase</keyword>
<keyword evidence="5" id="KW-1185">Reference proteome</keyword>